<sequence length="316" mass="35057">MMQQLQGSKLNGYDNQPLFVYQWTAIPSPKALVLIAHGMAEHGGRYEAFASYLNKQGYAVAASDHRGHGRTAGADHLLGQIGSDGFHKIVEDQRVLVETFKTRFPDTPVILLGHSFGSFITQEFMIRYGRLIDGVILSGTTVNAGIDVCLGAKLAAIQERLFGGEKPAALLDKVAFSGNNDGFDDADLSDAAWLSRDTEAVRSYDADPYCGTLFPIVFYKELFTSLPKLVEPERLRMVPKSLPVLLISGDRDPVGKNGTGVITLKRMYDQLGLTDVTMTLYPNGRHEMLNEINRREVFDDVRNWLETILSEEEALR</sequence>
<dbReference type="GO" id="GO:0004622">
    <property type="term" value="F:phosphatidylcholine lysophospholipase activity"/>
    <property type="evidence" value="ECO:0007669"/>
    <property type="project" value="UniProtKB-EC"/>
</dbReference>
<evidence type="ECO:0000259" key="1">
    <source>
        <dbReference type="Pfam" id="PF12146"/>
    </source>
</evidence>
<accession>A0A1D7QSE7</accession>
<dbReference type="OrthoDB" id="9806902at2"/>
<dbReference type="AlphaFoldDB" id="A0A1D7QSE7"/>
<protein>
    <submittedName>
        <fullName evidence="2">Alpha/Beta Hydrolase Fold Protein</fullName>
        <ecNumber evidence="2">3.1.1.23</ecNumber>
        <ecNumber evidence="2">3.1.1.5</ecNumber>
    </submittedName>
</protein>
<dbReference type="KEGG" id="bbev:BBEV_0530"/>
<dbReference type="EC" id="3.1.1.23" evidence="2"/>
<gene>
    <name evidence="2" type="ORF">BBEV_0530</name>
</gene>
<keyword evidence="3" id="KW-1185">Reference proteome</keyword>
<dbReference type="EMBL" id="CP012502">
    <property type="protein sequence ID" value="AOM81923.1"/>
    <property type="molecule type" value="Genomic_DNA"/>
</dbReference>
<evidence type="ECO:0000313" key="3">
    <source>
        <dbReference type="Proteomes" id="UP000094463"/>
    </source>
</evidence>
<feature type="domain" description="Serine aminopeptidase S33" evidence="1">
    <location>
        <begin position="28"/>
        <end position="292"/>
    </location>
</feature>
<dbReference type="GO" id="GO:0047372">
    <property type="term" value="F:monoacylglycerol lipase activity"/>
    <property type="evidence" value="ECO:0007669"/>
    <property type="project" value="UniProtKB-EC"/>
</dbReference>
<dbReference type="Gene3D" id="3.40.50.1820">
    <property type="entry name" value="alpha/beta hydrolase"/>
    <property type="match status" value="1"/>
</dbReference>
<dbReference type="InterPro" id="IPR022742">
    <property type="entry name" value="Hydrolase_4"/>
</dbReference>
<proteinExistence type="predicted"/>
<dbReference type="EC" id="3.1.1.5" evidence="2"/>
<dbReference type="InterPro" id="IPR029058">
    <property type="entry name" value="AB_hydrolase_fold"/>
</dbReference>
<name>A0A1D7QSE7_9BACI</name>
<dbReference type="Proteomes" id="UP000094463">
    <property type="component" value="Chromosome"/>
</dbReference>
<dbReference type="SUPFAM" id="SSF53474">
    <property type="entry name" value="alpha/beta-Hydrolases"/>
    <property type="match status" value="1"/>
</dbReference>
<dbReference type="InterPro" id="IPR051044">
    <property type="entry name" value="MAG_DAG_Lipase"/>
</dbReference>
<dbReference type="PANTHER" id="PTHR11614">
    <property type="entry name" value="PHOSPHOLIPASE-RELATED"/>
    <property type="match status" value="1"/>
</dbReference>
<dbReference type="PATRIC" id="fig|632773.3.peg.573"/>
<reference evidence="2 3" key="1">
    <citation type="submission" date="2015-08" db="EMBL/GenBank/DDBJ databases">
        <title>The complete genome sequence of Bacillus beveridgei MLTeJB.</title>
        <authorList>
            <person name="Hanson T.E."/>
            <person name="Mesa C."/>
            <person name="Basesman S.M."/>
            <person name="Oremland R.S."/>
        </authorList>
    </citation>
    <scope>NUCLEOTIDE SEQUENCE [LARGE SCALE GENOMIC DNA]</scope>
    <source>
        <strain evidence="2 3">MLTeJB</strain>
    </source>
</reference>
<keyword evidence="2" id="KW-0378">Hydrolase</keyword>
<evidence type="ECO:0000313" key="2">
    <source>
        <dbReference type="EMBL" id="AOM81923.1"/>
    </source>
</evidence>
<dbReference type="STRING" id="632773.BBEV_0530"/>
<organism evidence="2 3">
    <name type="scientific">Salisediminibacterium beveridgei</name>
    <dbReference type="NCBI Taxonomy" id="632773"/>
    <lineage>
        <taxon>Bacteria</taxon>
        <taxon>Bacillati</taxon>
        <taxon>Bacillota</taxon>
        <taxon>Bacilli</taxon>
        <taxon>Bacillales</taxon>
        <taxon>Bacillaceae</taxon>
        <taxon>Salisediminibacterium</taxon>
    </lineage>
</organism>
<dbReference type="Pfam" id="PF12146">
    <property type="entry name" value="Hydrolase_4"/>
    <property type="match status" value="1"/>
</dbReference>